<keyword evidence="7 9" id="KW-0472">Membrane</keyword>
<feature type="transmembrane region" description="Helical" evidence="9">
    <location>
        <begin position="245"/>
        <end position="265"/>
    </location>
</feature>
<proteinExistence type="predicted"/>
<feature type="region of interest" description="Disordered" evidence="8">
    <location>
        <begin position="52"/>
        <end position="73"/>
    </location>
</feature>
<evidence type="ECO:0000313" key="11">
    <source>
        <dbReference type="EMBL" id="KAB2064952.1"/>
    </source>
</evidence>
<keyword evidence="2" id="KW-0813">Transport</keyword>
<comment type="subcellular location">
    <subcellularLocation>
        <location evidence="1">Membrane</location>
        <topology evidence="1">Multi-pass membrane protein</topology>
    </subcellularLocation>
</comment>
<reference evidence="12" key="1">
    <citation type="journal article" date="2020" name="Nat. Genet.">
        <title>Genomic diversifications of five Gossypium allopolyploid species and their impact on cotton improvement.</title>
        <authorList>
            <person name="Chen Z.J."/>
            <person name="Sreedasyam A."/>
            <person name="Ando A."/>
            <person name="Song Q."/>
            <person name="De Santiago L.M."/>
            <person name="Hulse-Kemp A.M."/>
            <person name="Ding M."/>
            <person name="Ye W."/>
            <person name="Kirkbride R.C."/>
            <person name="Jenkins J."/>
            <person name="Plott C."/>
            <person name="Lovell J."/>
            <person name="Lin Y.M."/>
            <person name="Vaughn R."/>
            <person name="Liu B."/>
            <person name="Simpson S."/>
            <person name="Scheffler B.E."/>
            <person name="Wen L."/>
            <person name="Saski C.A."/>
            <person name="Grover C.E."/>
            <person name="Hu G."/>
            <person name="Conover J.L."/>
            <person name="Carlson J.W."/>
            <person name="Shu S."/>
            <person name="Boston L.B."/>
            <person name="Williams M."/>
            <person name="Peterson D.G."/>
            <person name="McGee K."/>
            <person name="Jones D.C."/>
            <person name="Wendel J.F."/>
            <person name="Stelly D.M."/>
            <person name="Grimwood J."/>
            <person name="Schmutz J."/>
        </authorList>
    </citation>
    <scope>NUCLEOTIDE SEQUENCE [LARGE SCALE GENOMIC DNA]</scope>
    <source>
        <strain evidence="12">cv. 3-79</strain>
    </source>
</reference>
<name>A0A5J5UBK2_GOSBA</name>
<dbReference type="GO" id="GO:0016020">
    <property type="term" value="C:membrane"/>
    <property type="evidence" value="ECO:0007669"/>
    <property type="project" value="UniProtKB-SubCell"/>
</dbReference>
<feature type="transmembrane region" description="Helical" evidence="9">
    <location>
        <begin position="391"/>
        <end position="413"/>
    </location>
</feature>
<protein>
    <recommendedName>
        <fullName evidence="10">NADH:quinone oxidoreductase/Mrp antiporter transmembrane domain-containing protein</fullName>
    </recommendedName>
</protein>
<evidence type="ECO:0000313" key="12">
    <source>
        <dbReference type="Proteomes" id="UP000327439"/>
    </source>
</evidence>
<dbReference type="Pfam" id="PF00361">
    <property type="entry name" value="Proton_antipo_M"/>
    <property type="match status" value="1"/>
</dbReference>
<evidence type="ECO:0000256" key="7">
    <source>
        <dbReference type="ARBA" id="ARBA00023136"/>
    </source>
</evidence>
<dbReference type="GO" id="GO:0009536">
    <property type="term" value="C:plastid"/>
    <property type="evidence" value="ECO:0007669"/>
    <property type="project" value="UniProtKB-ARBA"/>
</dbReference>
<dbReference type="OrthoDB" id="4092844at2759"/>
<evidence type="ECO:0000256" key="4">
    <source>
        <dbReference type="ARBA" id="ARBA00022967"/>
    </source>
</evidence>
<accession>A0A5J5UBK2</accession>
<gene>
    <name evidence="11" type="ORF">ES319_A09G056200v1</name>
</gene>
<evidence type="ECO:0000256" key="2">
    <source>
        <dbReference type="ARBA" id="ARBA00022448"/>
    </source>
</evidence>
<feature type="transmembrane region" description="Helical" evidence="9">
    <location>
        <begin position="180"/>
        <end position="201"/>
    </location>
</feature>
<evidence type="ECO:0000259" key="10">
    <source>
        <dbReference type="Pfam" id="PF00361"/>
    </source>
</evidence>
<evidence type="ECO:0000256" key="9">
    <source>
        <dbReference type="SAM" id="Phobius"/>
    </source>
</evidence>
<keyword evidence="12" id="KW-1185">Reference proteome</keyword>
<keyword evidence="6" id="KW-0520">NAD</keyword>
<feature type="transmembrane region" description="Helical" evidence="9">
    <location>
        <begin position="128"/>
        <end position="146"/>
    </location>
</feature>
<evidence type="ECO:0000256" key="3">
    <source>
        <dbReference type="ARBA" id="ARBA00022692"/>
    </source>
</evidence>
<evidence type="ECO:0000256" key="6">
    <source>
        <dbReference type="ARBA" id="ARBA00023027"/>
    </source>
</evidence>
<dbReference type="InterPro" id="IPR001750">
    <property type="entry name" value="ND/Mrp_TM"/>
</dbReference>
<organism evidence="11 12">
    <name type="scientific">Gossypium barbadense</name>
    <name type="common">Sea Island cotton</name>
    <name type="synonym">Hibiscus barbadensis</name>
    <dbReference type="NCBI Taxonomy" id="3634"/>
    <lineage>
        <taxon>Eukaryota</taxon>
        <taxon>Viridiplantae</taxon>
        <taxon>Streptophyta</taxon>
        <taxon>Embryophyta</taxon>
        <taxon>Tracheophyta</taxon>
        <taxon>Spermatophyta</taxon>
        <taxon>Magnoliopsida</taxon>
        <taxon>eudicotyledons</taxon>
        <taxon>Gunneridae</taxon>
        <taxon>Pentapetalae</taxon>
        <taxon>rosids</taxon>
        <taxon>malvids</taxon>
        <taxon>Malvales</taxon>
        <taxon>Malvaceae</taxon>
        <taxon>Malvoideae</taxon>
        <taxon>Gossypium</taxon>
    </lineage>
</organism>
<feature type="domain" description="NADH:quinone oxidoreductase/Mrp antiporter transmembrane" evidence="10">
    <location>
        <begin position="77"/>
        <end position="230"/>
    </location>
</feature>
<evidence type="ECO:0000256" key="8">
    <source>
        <dbReference type="SAM" id="MobiDB-lite"/>
    </source>
</evidence>
<keyword evidence="5 9" id="KW-1133">Transmembrane helix</keyword>
<sequence>MAYGACYLKGTYFFDHGGMITGASPRSARWPIGIAAFGLCLPFIIKNSGSARESASNNGKEGVHPRRKTPSPSDSISLLTLYMWAPDIYEGSPTPVTAFLSIAPKISISANISRVSIYGSYGATLQQIFFFCSIASMILGALAAMAQTKVKRPLAHSSIGHVGYIRTGFSCGTIEGIQSLLIGIFIYALMMIDAFAIVSALRQTRVKYIVDLGALAKTNPISAITFSITIKFYLFFAALGCGAYFLAPVGVVTSVIGCWAAGRLPRMGMHAMKDRVESDTSTVYLISLFESTITTRDEPWFGELKLALGVIGLPVTARDRILRCSPPANGALLIQGEKMEEIEQIWKKNHIENVPNPTPSFVELCIVTKRMFFDTPRTWILYEPMDRNKSLLLAMTSSFITSSFLYPSPLFSVTHQMALSSYL</sequence>
<keyword evidence="4" id="KW-1278">Translocase</keyword>
<dbReference type="Proteomes" id="UP000327439">
    <property type="component" value="Chromosome A09"/>
</dbReference>
<dbReference type="AlphaFoldDB" id="A0A5J5UBK2"/>
<keyword evidence="3 9" id="KW-0812">Transmembrane</keyword>
<evidence type="ECO:0000256" key="1">
    <source>
        <dbReference type="ARBA" id="ARBA00004141"/>
    </source>
</evidence>
<evidence type="ECO:0000256" key="5">
    <source>
        <dbReference type="ARBA" id="ARBA00022989"/>
    </source>
</evidence>
<dbReference type="EMBL" id="CM018210">
    <property type="protein sequence ID" value="KAB2064952.1"/>
    <property type="molecule type" value="Genomic_DNA"/>
</dbReference>
<dbReference type="PANTHER" id="PTHR22773">
    <property type="entry name" value="NADH DEHYDROGENASE"/>
    <property type="match status" value="1"/>
</dbReference>